<dbReference type="InterPro" id="IPR011146">
    <property type="entry name" value="HIT-like"/>
</dbReference>
<evidence type="ECO:0000313" key="4">
    <source>
        <dbReference type="Proteomes" id="UP000016480"/>
    </source>
</evidence>
<dbReference type="Pfam" id="PF01230">
    <property type="entry name" value="HIT"/>
    <property type="match status" value="1"/>
</dbReference>
<name>A0A8T0CBL5_9GAMM</name>
<gene>
    <name evidence="3" type="ORF">PRUB_a2653</name>
</gene>
<proteinExistence type="predicted"/>
<protein>
    <recommendedName>
        <fullName evidence="2">HIT domain-containing protein</fullName>
    </recommendedName>
</protein>
<feature type="domain" description="HIT" evidence="2">
    <location>
        <begin position="75"/>
        <end position="143"/>
    </location>
</feature>
<evidence type="ECO:0000259" key="2">
    <source>
        <dbReference type="PROSITE" id="PS51084"/>
    </source>
</evidence>
<accession>A0A8T0CBL5</accession>
<evidence type="ECO:0000313" key="3">
    <source>
        <dbReference type="EMBL" id="KAF7788083.1"/>
    </source>
</evidence>
<dbReference type="Proteomes" id="UP000016480">
    <property type="component" value="Unassembled WGS sequence"/>
</dbReference>
<organism evidence="3 4">
    <name type="scientific">Pseudoalteromonas rubra</name>
    <dbReference type="NCBI Taxonomy" id="43658"/>
    <lineage>
        <taxon>Bacteria</taxon>
        <taxon>Pseudomonadati</taxon>
        <taxon>Pseudomonadota</taxon>
        <taxon>Gammaproteobacteria</taxon>
        <taxon>Alteromonadales</taxon>
        <taxon>Pseudoalteromonadaceae</taxon>
        <taxon>Pseudoalteromonas</taxon>
    </lineage>
</organism>
<dbReference type="EMBL" id="AHCD03000027">
    <property type="protein sequence ID" value="KAF7788083.1"/>
    <property type="molecule type" value="Genomic_DNA"/>
</dbReference>
<sequence>MANKSDGCGDRQKRRRIGSILCGKLVTVSPSIMNLKRPMSRFQLAPELVHDCIELADWPLCKLLLLNDSQYPWFILVPRISGMREIIDLSADQQQLFWQESAQLSHLIKSVFNPHKLNVAALGNMVPQLHVHHIARFEHDAAWPKPVWGQLPPIPYSDQQIAEIKQALDI</sequence>
<dbReference type="AlphaFoldDB" id="A0A8T0CBL5"/>
<dbReference type="GO" id="GO:0003824">
    <property type="term" value="F:catalytic activity"/>
    <property type="evidence" value="ECO:0007669"/>
    <property type="project" value="InterPro"/>
</dbReference>
<comment type="caution">
    <text evidence="1">Lacks conserved residue(s) required for the propagation of feature annotation.</text>
</comment>
<comment type="caution">
    <text evidence="3">The sequence shown here is derived from an EMBL/GenBank/DDBJ whole genome shotgun (WGS) entry which is preliminary data.</text>
</comment>
<dbReference type="InterPro" id="IPR036265">
    <property type="entry name" value="HIT-like_sf"/>
</dbReference>
<dbReference type="PROSITE" id="PS51084">
    <property type="entry name" value="HIT_2"/>
    <property type="match status" value="1"/>
</dbReference>
<dbReference type="Gene3D" id="3.30.428.10">
    <property type="entry name" value="HIT-like"/>
    <property type="match status" value="1"/>
</dbReference>
<dbReference type="SUPFAM" id="SSF54197">
    <property type="entry name" value="HIT-like"/>
    <property type="match status" value="1"/>
</dbReference>
<evidence type="ECO:0000256" key="1">
    <source>
        <dbReference type="PROSITE-ProRule" id="PRU00464"/>
    </source>
</evidence>
<reference evidence="3 4" key="1">
    <citation type="journal article" date="2012" name="J. Bacteriol.">
        <title>Genome sequence of the cycloprodigiosin-producing bacterial strain Pseudoalteromonas rubra ATCC 29570(T).</title>
        <authorList>
            <person name="Xie B.B."/>
            <person name="Shu Y.L."/>
            <person name="Qin Q.L."/>
            <person name="Rong J.C."/>
            <person name="Zhang X.Y."/>
            <person name="Chen X.L."/>
            <person name="Zhou B.C."/>
            <person name="Zhang Y.Z."/>
        </authorList>
    </citation>
    <scope>NUCLEOTIDE SEQUENCE [LARGE SCALE GENOMIC DNA]</scope>
    <source>
        <strain evidence="3 4">DSM 6842</strain>
    </source>
</reference>